<reference evidence="1" key="1">
    <citation type="thesis" date="2020" institute="ProQuest LLC" country="789 East Eisenhower Parkway, Ann Arbor, MI, USA">
        <title>Comparative Genomics and Chromosome Evolution.</title>
        <authorList>
            <person name="Mudd A.B."/>
        </authorList>
    </citation>
    <scope>NUCLEOTIDE SEQUENCE</scope>
    <source>
        <strain evidence="1">237g6f4</strain>
        <tissue evidence="1">Blood</tissue>
    </source>
</reference>
<comment type="caution">
    <text evidence="1">The sequence shown here is derived from an EMBL/GenBank/DDBJ whole genome shotgun (WGS) entry which is preliminary data.</text>
</comment>
<protein>
    <submittedName>
        <fullName evidence="1">Uncharacterized protein</fullName>
    </submittedName>
</protein>
<dbReference type="AlphaFoldDB" id="A0AAV7DK57"/>
<proteinExistence type="predicted"/>
<gene>
    <name evidence="1" type="ORF">GDO81_002246</name>
</gene>
<evidence type="ECO:0000313" key="1">
    <source>
        <dbReference type="EMBL" id="KAG8597314.1"/>
    </source>
</evidence>
<name>A0AAV7DK57_ENGPU</name>
<dbReference type="EMBL" id="WNYA01000001">
    <property type="protein sequence ID" value="KAG8597314.1"/>
    <property type="molecule type" value="Genomic_DNA"/>
</dbReference>
<keyword evidence="2" id="KW-1185">Reference proteome</keyword>
<accession>A0AAV7DK57</accession>
<sequence>MYHNGTYKEAVKNEIISIKTQWKIRQPIKIIKKEHIRRRNLDNGLKE</sequence>
<evidence type="ECO:0000313" key="2">
    <source>
        <dbReference type="Proteomes" id="UP000824782"/>
    </source>
</evidence>
<dbReference type="Proteomes" id="UP000824782">
    <property type="component" value="Unassembled WGS sequence"/>
</dbReference>
<organism evidence="1 2">
    <name type="scientific">Engystomops pustulosus</name>
    <name type="common">Tungara frog</name>
    <name type="synonym">Physalaemus pustulosus</name>
    <dbReference type="NCBI Taxonomy" id="76066"/>
    <lineage>
        <taxon>Eukaryota</taxon>
        <taxon>Metazoa</taxon>
        <taxon>Chordata</taxon>
        <taxon>Craniata</taxon>
        <taxon>Vertebrata</taxon>
        <taxon>Euteleostomi</taxon>
        <taxon>Amphibia</taxon>
        <taxon>Batrachia</taxon>
        <taxon>Anura</taxon>
        <taxon>Neobatrachia</taxon>
        <taxon>Hyloidea</taxon>
        <taxon>Leptodactylidae</taxon>
        <taxon>Leiuperinae</taxon>
        <taxon>Engystomops</taxon>
    </lineage>
</organism>